<protein>
    <submittedName>
        <fullName evidence="1">Class I SAM-dependent methyltransferase</fullName>
    </submittedName>
</protein>
<dbReference type="GO" id="GO:0032259">
    <property type="term" value="P:methylation"/>
    <property type="evidence" value="ECO:0007669"/>
    <property type="project" value="UniProtKB-KW"/>
</dbReference>
<sequence length="260" mass="29092">MRALEKSEPERALQRAEHFRGQSGYAINYRDLPIFAAPGLHELAAERLATVLAPAGARVLELGAGAGAMSLRLKDRGYAVTASDLNERSFVPTREIPFVALDLNEAFAQRLQRRFDAIVALELVEHLENPCHFFRQCREALENKGFLLVSTPNLANPVSQAMFATRGHFQWFNDNDYHEQGHIMPLSPGVLRRCWTEAGFVCRWQGSVGDPLRMLDRKRDRRLRWISKLLAAVSATPDALRGEVYLAVLQVGGLDGDDSP</sequence>
<evidence type="ECO:0000313" key="2">
    <source>
        <dbReference type="Proteomes" id="UP001165293"/>
    </source>
</evidence>
<dbReference type="CDD" id="cd02440">
    <property type="entry name" value="AdoMet_MTases"/>
    <property type="match status" value="1"/>
</dbReference>
<name>A0ABS8JKW2_9GAMM</name>
<evidence type="ECO:0000313" key="1">
    <source>
        <dbReference type="EMBL" id="MCC8364253.1"/>
    </source>
</evidence>
<reference evidence="1" key="1">
    <citation type="submission" date="2021-10" db="EMBL/GenBank/DDBJ databases">
        <authorList>
            <person name="Lyu M."/>
            <person name="Wang X."/>
            <person name="Meng X."/>
            <person name="Xu K."/>
        </authorList>
    </citation>
    <scope>NUCLEOTIDE SEQUENCE</scope>
    <source>
        <strain evidence="1">A6</strain>
    </source>
</reference>
<comment type="caution">
    <text evidence="1">The sequence shown here is derived from an EMBL/GenBank/DDBJ whole genome shotgun (WGS) entry which is preliminary data.</text>
</comment>
<dbReference type="InterPro" id="IPR029063">
    <property type="entry name" value="SAM-dependent_MTases_sf"/>
</dbReference>
<gene>
    <name evidence="1" type="ORF">LK996_14340</name>
</gene>
<dbReference type="Pfam" id="PF13489">
    <property type="entry name" value="Methyltransf_23"/>
    <property type="match status" value="1"/>
</dbReference>
<dbReference type="Proteomes" id="UP001165293">
    <property type="component" value="Unassembled WGS sequence"/>
</dbReference>
<dbReference type="RefSeq" id="WP_230528048.1">
    <property type="nucleotide sequence ID" value="NZ_JAJGAK010000004.1"/>
</dbReference>
<keyword evidence="1" id="KW-0489">Methyltransferase</keyword>
<dbReference type="GO" id="GO:0008168">
    <property type="term" value="F:methyltransferase activity"/>
    <property type="evidence" value="ECO:0007669"/>
    <property type="project" value="UniProtKB-KW"/>
</dbReference>
<dbReference type="Gene3D" id="3.40.50.150">
    <property type="entry name" value="Vaccinia Virus protein VP39"/>
    <property type="match status" value="1"/>
</dbReference>
<dbReference type="SUPFAM" id="SSF53335">
    <property type="entry name" value="S-adenosyl-L-methionine-dependent methyltransferases"/>
    <property type="match status" value="1"/>
</dbReference>
<dbReference type="EMBL" id="JAJGAK010000004">
    <property type="protein sequence ID" value="MCC8364253.1"/>
    <property type="molecule type" value="Genomic_DNA"/>
</dbReference>
<keyword evidence="2" id="KW-1185">Reference proteome</keyword>
<accession>A0ABS8JKW2</accession>
<keyword evidence="1" id="KW-0808">Transferase</keyword>
<proteinExistence type="predicted"/>
<organism evidence="1 2">
    <name type="scientific">Noviluteimonas lactosilytica</name>
    <dbReference type="NCBI Taxonomy" id="2888523"/>
    <lineage>
        <taxon>Bacteria</taxon>
        <taxon>Pseudomonadati</taxon>
        <taxon>Pseudomonadota</taxon>
        <taxon>Gammaproteobacteria</taxon>
        <taxon>Lysobacterales</taxon>
        <taxon>Lysobacteraceae</taxon>
        <taxon>Noviluteimonas</taxon>
    </lineage>
</organism>